<evidence type="ECO:0000313" key="2">
    <source>
        <dbReference type="EMBL" id="CAA0080617.1"/>
    </source>
</evidence>
<feature type="transmembrane region" description="Helical" evidence="1">
    <location>
        <begin position="30"/>
        <end position="47"/>
    </location>
</feature>
<name>A0A5S9MVE8_9GAMM</name>
<feature type="transmembrane region" description="Helical" evidence="1">
    <location>
        <begin position="162"/>
        <end position="185"/>
    </location>
</feature>
<feature type="transmembrane region" description="Helical" evidence="1">
    <location>
        <begin position="315"/>
        <end position="341"/>
    </location>
</feature>
<evidence type="ECO:0008006" key="4">
    <source>
        <dbReference type="Google" id="ProtNLM"/>
    </source>
</evidence>
<feature type="transmembrane region" description="Helical" evidence="1">
    <location>
        <begin position="6"/>
        <end position="23"/>
    </location>
</feature>
<feature type="transmembrane region" description="Helical" evidence="1">
    <location>
        <begin position="231"/>
        <end position="249"/>
    </location>
</feature>
<dbReference type="AlphaFoldDB" id="A0A5S9MVE8"/>
<dbReference type="Proteomes" id="UP000434580">
    <property type="component" value="Unassembled WGS sequence"/>
</dbReference>
<dbReference type="InterPro" id="IPR049458">
    <property type="entry name" value="EpsG-like"/>
</dbReference>
<proteinExistence type="predicted"/>
<feature type="transmembrane region" description="Helical" evidence="1">
    <location>
        <begin position="261"/>
        <end position="281"/>
    </location>
</feature>
<protein>
    <recommendedName>
        <fullName evidence="4">Transmembrane protein EpsG</fullName>
    </recommendedName>
</protein>
<keyword evidence="1" id="KW-1133">Transmembrane helix</keyword>
<feature type="transmembrane region" description="Helical" evidence="1">
    <location>
        <begin position="118"/>
        <end position="137"/>
    </location>
</feature>
<evidence type="ECO:0000313" key="3">
    <source>
        <dbReference type="Proteomes" id="UP000434580"/>
    </source>
</evidence>
<dbReference type="EMBL" id="CACSII010000001">
    <property type="protein sequence ID" value="CAA0080617.1"/>
    <property type="molecule type" value="Genomic_DNA"/>
</dbReference>
<dbReference type="OrthoDB" id="5373240at2"/>
<dbReference type="Pfam" id="PF14897">
    <property type="entry name" value="EpsG"/>
    <property type="match status" value="1"/>
</dbReference>
<evidence type="ECO:0000256" key="1">
    <source>
        <dbReference type="SAM" id="Phobius"/>
    </source>
</evidence>
<feature type="transmembrane region" description="Helical" evidence="1">
    <location>
        <begin position="192"/>
        <end position="211"/>
    </location>
</feature>
<keyword evidence="1" id="KW-0812">Transmembrane</keyword>
<accession>A0A5S9MVE8</accession>
<organism evidence="2 3">
    <name type="scientific">BD1-7 clade bacterium</name>
    <dbReference type="NCBI Taxonomy" id="2029982"/>
    <lineage>
        <taxon>Bacteria</taxon>
        <taxon>Pseudomonadati</taxon>
        <taxon>Pseudomonadota</taxon>
        <taxon>Gammaproteobacteria</taxon>
        <taxon>Cellvibrionales</taxon>
        <taxon>Spongiibacteraceae</taxon>
        <taxon>BD1-7 clade</taxon>
    </lineage>
</organism>
<sequence length="347" mass="39040">MLVYWLMFLLPAVAALMMSKVDVGVQRLGLMFVCGALFIVVGFRYQVGCDWGAYEHHYDATGYVTSWVDWRLVSTDPGYALVNIVSAALGGGVVGVNLICALISLSGLYAFSRRQPNPFLAITIAIPYIVIVLFQGYTRQAVAFGLELFALSAIADGKLRKYVVMILLAATFHKSAVVLLPLVALAGTRNRWWSVLWVGSISVLAYITFLSEHQDRMWAAYVEENMQSSGGELRVIMNALPAILLLFFRKHFRYNNELEKNVWFLLAVISIVCIPLVSVASTATDRFALYLMPLQLFALCRLNDVASFFKSVSSIAVITLYFFVQFVWLNYAHHAFCWVPYKSWLFE</sequence>
<gene>
    <name evidence="2" type="ORF">DPBNPPHM_00272</name>
</gene>
<keyword evidence="1" id="KW-0472">Membrane</keyword>
<feature type="transmembrane region" description="Helical" evidence="1">
    <location>
        <begin position="80"/>
        <end position="111"/>
    </location>
</feature>
<reference evidence="2 3" key="1">
    <citation type="submission" date="2019-11" db="EMBL/GenBank/DDBJ databases">
        <authorList>
            <person name="Holert J."/>
        </authorList>
    </citation>
    <scope>NUCLEOTIDE SEQUENCE [LARGE SCALE GENOMIC DNA]</scope>
    <source>
        <strain evidence="2">BC5_2</strain>
    </source>
</reference>